<reference evidence="2" key="1">
    <citation type="submission" date="2022-12" db="EMBL/GenBank/DDBJ databases">
        <title>Whole genome sequence of Mycolicibacterium iranicum strain SBH312.</title>
        <authorList>
            <person name="Jani J."/>
            <person name="Arifin Mustapha Z."/>
            <person name="Ahmed K."/>
            <person name="Kai Ling C."/>
        </authorList>
    </citation>
    <scope>NUCLEOTIDE SEQUENCE</scope>
    <source>
        <strain evidence="2">SBH312</strain>
    </source>
</reference>
<gene>
    <name evidence="2" type="ORF">OY187_06300</name>
</gene>
<feature type="transmembrane region" description="Helical" evidence="1">
    <location>
        <begin position="67"/>
        <end position="94"/>
    </location>
</feature>
<feature type="transmembrane region" description="Helical" evidence="1">
    <location>
        <begin position="146"/>
        <end position="169"/>
    </location>
</feature>
<keyword evidence="1" id="KW-0472">Membrane</keyword>
<name>A0ABT4HD79_MYCIR</name>
<dbReference type="EMBL" id="JAPQYE010000002">
    <property type="protein sequence ID" value="MCZ0727652.1"/>
    <property type="molecule type" value="Genomic_DNA"/>
</dbReference>
<organism evidence="2 3">
    <name type="scientific">Mycolicibacterium iranicum</name>
    <name type="common">Mycobacterium iranicum</name>
    <dbReference type="NCBI Taxonomy" id="912594"/>
    <lineage>
        <taxon>Bacteria</taxon>
        <taxon>Bacillati</taxon>
        <taxon>Actinomycetota</taxon>
        <taxon>Actinomycetes</taxon>
        <taxon>Mycobacteriales</taxon>
        <taxon>Mycobacteriaceae</taxon>
        <taxon>Mycolicibacterium</taxon>
    </lineage>
</organism>
<feature type="transmembrane region" description="Helical" evidence="1">
    <location>
        <begin position="181"/>
        <end position="199"/>
    </location>
</feature>
<sequence length="269" mass="27632">MKRIIGIGAAAGAVGGLAAFGYARLQVAPLIASAIEYEEARSHALADITGEHAHEHEVFTRAVQENLGAGVGVVGFGIVVGVLFAVAYCVLSAALTKRGVWFESPWAATAASATALVCVSLVPFLVYPANPPGVGQPDTASQRTMAYLALLVVSVAAAAVVITVALRWAPRIGGWASGISAAWAYVIVIAIAVAILPGVHEVPDAVVDEAGALVFPGFPAELLAEFRLQSLLTSALMWMVLGTAFATALARGASSRSTTPFFGVAHADR</sequence>
<proteinExistence type="predicted"/>
<accession>A0ABT4HD79</accession>
<keyword evidence="3" id="KW-1185">Reference proteome</keyword>
<protein>
    <submittedName>
        <fullName evidence="2">CbtA family protein</fullName>
    </submittedName>
</protein>
<evidence type="ECO:0000256" key="1">
    <source>
        <dbReference type="SAM" id="Phobius"/>
    </source>
</evidence>
<dbReference type="Pfam" id="PF09490">
    <property type="entry name" value="CbtA"/>
    <property type="match status" value="1"/>
</dbReference>
<dbReference type="Proteomes" id="UP001084650">
    <property type="component" value="Unassembled WGS sequence"/>
</dbReference>
<dbReference type="RefSeq" id="WP_024445580.1">
    <property type="nucleotide sequence ID" value="NZ_JAPQYE010000002.1"/>
</dbReference>
<keyword evidence="1" id="KW-1133">Transmembrane helix</keyword>
<evidence type="ECO:0000313" key="3">
    <source>
        <dbReference type="Proteomes" id="UP001084650"/>
    </source>
</evidence>
<feature type="transmembrane region" description="Helical" evidence="1">
    <location>
        <begin position="231"/>
        <end position="250"/>
    </location>
</feature>
<keyword evidence="1" id="KW-0812">Transmembrane</keyword>
<evidence type="ECO:0000313" key="2">
    <source>
        <dbReference type="EMBL" id="MCZ0727652.1"/>
    </source>
</evidence>
<dbReference type="InterPro" id="IPR012666">
    <property type="entry name" value="CbtA_put"/>
</dbReference>
<comment type="caution">
    <text evidence="2">The sequence shown here is derived from an EMBL/GenBank/DDBJ whole genome shotgun (WGS) entry which is preliminary data.</text>
</comment>
<feature type="transmembrane region" description="Helical" evidence="1">
    <location>
        <begin position="106"/>
        <end position="126"/>
    </location>
</feature>